<dbReference type="RefSeq" id="WP_088920084.1">
    <property type="nucleotide sequence ID" value="NZ_CP018632.1"/>
</dbReference>
<evidence type="ECO:0000256" key="6">
    <source>
        <dbReference type="ARBA" id="ARBA00022729"/>
    </source>
</evidence>
<dbReference type="GO" id="GO:0044874">
    <property type="term" value="P:lipoprotein localization to outer membrane"/>
    <property type="evidence" value="ECO:0007669"/>
    <property type="project" value="UniProtKB-UniRule"/>
</dbReference>
<gene>
    <name evidence="10 11" type="primary">lolA</name>
    <name evidence="11" type="ORF">IMCC3135_25355</name>
</gene>
<comment type="subunit">
    <text evidence="3 10">Monomer.</text>
</comment>
<evidence type="ECO:0000256" key="3">
    <source>
        <dbReference type="ARBA" id="ARBA00011245"/>
    </source>
</evidence>
<protein>
    <recommendedName>
        <fullName evidence="4 10">Outer-membrane lipoprotein carrier protein</fullName>
    </recommendedName>
</protein>
<sequence>MHLPIFMLGRQLQSVYRRPAVLMTVIVTLILLLPVRAVQADIGMEQLDSFIKDVETFQADFEQTQYDADSVPLQTSTGTIKLKRPGRFIWSYITPETQEIVADGERIWLYDKDLEQVTVNAIDERIAGTPLVLLMRSAPLEDAFDIVELGAVEAINWLELTPKSDTSDFEQIFIGMNEAGLAAMELRDNFGQATQIRFSDFQAGVKLDNALFEFQVPDGVDVIGLNDY</sequence>
<name>A0A2Z2P5M7_9GAMM</name>
<keyword evidence="7 10" id="KW-0574">Periplasm</keyword>
<dbReference type="SUPFAM" id="SSF89392">
    <property type="entry name" value="Prokaryotic lipoproteins and lipoprotein localization factors"/>
    <property type="match status" value="1"/>
</dbReference>
<keyword evidence="11" id="KW-0449">Lipoprotein</keyword>
<evidence type="ECO:0000256" key="2">
    <source>
        <dbReference type="ARBA" id="ARBA00007615"/>
    </source>
</evidence>
<keyword evidence="5 10" id="KW-0813">Transport</keyword>
<dbReference type="PANTHER" id="PTHR35869">
    <property type="entry name" value="OUTER-MEMBRANE LIPOPROTEIN CARRIER PROTEIN"/>
    <property type="match status" value="1"/>
</dbReference>
<keyword evidence="8 10" id="KW-0653">Protein transport</keyword>
<dbReference type="InterPro" id="IPR018323">
    <property type="entry name" value="OM_lipoprot_carrier_LolA_Pbac"/>
</dbReference>
<organism evidence="11 12">
    <name type="scientific">Granulosicoccus antarcticus IMCC3135</name>
    <dbReference type="NCBI Taxonomy" id="1192854"/>
    <lineage>
        <taxon>Bacteria</taxon>
        <taxon>Pseudomonadati</taxon>
        <taxon>Pseudomonadota</taxon>
        <taxon>Gammaproteobacteria</taxon>
        <taxon>Chromatiales</taxon>
        <taxon>Granulosicoccaceae</taxon>
        <taxon>Granulosicoccus</taxon>
    </lineage>
</organism>
<dbReference type="HAMAP" id="MF_00240">
    <property type="entry name" value="LolA"/>
    <property type="match status" value="1"/>
</dbReference>
<dbReference type="PANTHER" id="PTHR35869:SF1">
    <property type="entry name" value="OUTER-MEMBRANE LIPOPROTEIN CARRIER PROTEIN"/>
    <property type="match status" value="1"/>
</dbReference>
<comment type="similarity">
    <text evidence="2 10">Belongs to the LolA family.</text>
</comment>
<comment type="function">
    <text evidence="10">Participates in the translocation of lipoproteins from the inner membrane to the outer membrane. Only forms a complex with a lipoprotein if the residue after the N-terminal Cys is not an aspartate (The Asp acts as a targeting signal to indicate that the lipoprotein should stay in the inner membrane).</text>
</comment>
<dbReference type="GO" id="GO:0030288">
    <property type="term" value="C:outer membrane-bounded periplasmic space"/>
    <property type="evidence" value="ECO:0007669"/>
    <property type="project" value="TreeGrafter"/>
</dbReference>
<reference evidence="11 12" key="1">
    <citation type="submission" date="2016-12" db="EMBL/GenBank/DDBJ databases">
        <authorList>
            <person name="Song W.-J."/>
            <person name="Kurnit D.M."/>
        </authorList>
    </citation>
    <scope>NUCLEOTIDE SEQUENCE [LARGE SCALE GENOMIC DNA]</scope>
    <source>
        <strain evidence="11 12">IMCC3135</strain>
    </source>
</reference>
<evidence type="ECO:0000313" key="11">
    <source>
        <dbReference type="EMBL" id="ASJ75134.1"/>
    </source>
</evidence>
<dbReference type="InterPro" id="IPR029046">
    <property type="entry name" value="LolA/LolB/LppX"/>
</dbReference>
<evidence type="ECO:0000313" key="12">
    <source>
        <dbReference type="Proteomes" id="UP000250079"/>
    </source>
</evidence>
<dbReference type="InterPro" id="IPR004564">
    <property type="entry name" value="OM_lipoprot_carrier_LolA-like"/>
</dbReference>
<evidence type="ECO:0000256" key="5">
    <source>
        <dbReference type="ARBA" id="ARBA00022448"/>
    </source>
</evidence>
<dbReference type="KEGG" id="gai:IMCC3135_25355"/>
<dbReference type="OrthoDB" id="9787361at2"/>
<evidence type="ECO:0000256" key="4">
    <source>
        <dbReference type="ARBA" id="ARBA00014035"/>
    </source>
</evidence>
<accession>A0A2Z2P5M7</accession>
<keyword evidence="9 10" id="KW-0143">Chaperone</keyword>
<dbReference type="AlphaFoldDB" id="A0A2Z2P5M7"/>
<evidence type="ECO:0000256" key="10">
    <source>
        <dbReference type="HAMAP-Rule" id="MF_00240"/>
    </source>
</evidence>
<dbReference type="Pfam" id="PF03548">
    <property type="entry name" value="LolA"/>
    <property type="match status" value="1"/>
</dbReference>
<dbReference type="Proteomes" id="UP000250079">
    <property type="component" value="Chromosome"/>
</dbReference>
<dbReference type="EMBL" id="CP018632">
    <property type="protein sequence ID" value="ASJ75134.1"/>
    <property type="molecule type" value="Genomic_DNA"/>
</dbReference>
<dbReference type="Gene3D" id="2.50.20.10">
    <property type="entry name" value="Lipoprotein localisation LolA/LolB/LppX"/>
    <property type="match status" value="1"/>
</dbReference>
<dbReference type="GO" id="GO:0042953">
    <property type="term" value="P:lipoprotein transport"/>
    <property type="evidence" value="ECO:0007669"/>
    <property type="project" value="InterPro"/>
</dbReference>
<keyword evidence="12" id="KW-1185">Reference proteome</keyword>
<keyword evidence="6" id="KW-0732">Signal</keyword>
<evidence type="ECO:0000256" key="8">
    <source>
        <dbReference type="ARBA" id="ARBA00022927"/>
    </source>
</evidence>
<proteinExistence type="inferred from homology"/>
<evidence type="ECO:0000256" key="9">
    <source>
        <dbReference type="ARBA" id="ARBA00023186"/>
    </source>
</evidence>
<evidence type="ECO:0000256" key="7">
    <source>
        <dbReference type="ARBA" id="ARBA00022764"/>
    </source>
</evidence>
<evidence type="ECO:0000256" key="1">
    <source>
        <dbReference type="ARBA" id="ARBA00004418"/>
    </source>
</evidence>
<dbReference type="NCBIfam" id="TIGR00547">
    <property type="entry name" value="lolA"/>
    <property type="match status" value="1"/>
</dbReference>
<comment type="subcellular location">
    <subcellularLocation>
        <location evidence="1 10">Periplasm</location>
    </subcellularLocation>
</comment>
<dbReference type="CDD" id="cd16325">
    <property type="entry name" value="LolA"/>
    <property type="match status" value="1"/>
</dbReference>